<dbReference type="EMBL" id="JAEMGP010000025">
    <property type="protein sequence ID" value="KAG5194539.1"/>
    <property type="molecule type" value="Genomic_DNA"/>
</dbReference>
<sequence length="99" mass="9951">MEGVCAGKTVGRQARGNTVAATGVDPAQMSGSGWRLERGPHCAQGAPSLPVHPPGRGAPQGRWAAGAQGEEGAAAPSARGSGAARTALRSPDLQTMMEY</sequence>
<feature type="region of interest" description="Disordered" evidence="1">
    <location>
        <begin position="1"/>
        <end position="99"/>
    </location>
</feature>
<proteinExistence type="predicted"/>
<gene>
    <name evidence="2" type="ORF">JEQ12_012815</name>
</gene>
<evidence type="ECO:0000256" key="1">
    <source>
        <dbReference type="SAM" id="MobiDB-lite"/>
    </source>
</evidence>
<protein>
    <submittedName>
        <fullName evidence="2">Uncharacterized protein</fullName>
    </submittedName>
</protein>
<evidence type="ECO:0000313" key="3">
    <source>
        <dbReference type="Proteomes" id="UP000664991"/>
    </source>
</evidence>
<feature type="compositionally biased region" description="Low complexity" evidence="1">
    <location>
        <begin position="64"/>
        <end position="90"/>
    </location>
</feature>
<evidence type="ECO:0000313" key="2">
    <source>
        <dbReference type="EMBL" id="KAG5194539.1"/>
    </source>
</evidence>
<comment type="caution">
    <text evidence="2">The sequence shown here is derived from an EMBL/GenBank/DDBJ whole genome shotgun (WGS) entry which is preliminary data.</text>
</comment>
<dbReference type="Proteomes" id="UP000664991">
    <property type="component" value="Unassembled WGS sequence"/>
</dbReference>
<organism evidence="2 3">
    <name type="scientific">Ovis aries</name>
    <name type="common">Sheep</name>
    <dbReference type="NCBI Taxonomy" id="9940"/>
    <lineage>
        <taxon>Eukaryota</taxon>
        <taxon>Metazoa</taxon>
        <taxon>Chordata</taxon>
        <taxon>Craniata</taxon>
        <taxon>Vertebrata</taxon>
        <taxon>Euteleostomi</taxon>
        <taxon>Mammalia</taxon>
        <taxon>Eutheria</taxon>
        <taxon>Laurasiatheria</taxon>
        <taxon>Artiodactyla</taxon>
        <taxon>Ruminantia</taxon>
        <taxon>Pecora</taxon>
        <taxon>Bovidae</taxon>
        <taxon>Caprinae</taxon>
        <taxon>Ovis</taxon>
    </lineage>
</organism>
<accession>A0A835ZNC3</accession>
<reference evidence="2 3" key="1">
    <citation type="submission" date="2020-12" db="EMBL/GenBank/DDBJ databases">
        <title>De novo assembly of Tibetan sheep genome.</title>
        <authorList>
            <person name="Li X."/>
        </authorList>
    </citation>
    <scope>NUCLEOTIDE SEQUENCE [LARGE SCALE GENOMIC DNA]</scope>
    <source>
        <tissue evidence="2">Heart</tissue>
    </source>
</reference>
<name>A0A835ZNC3_SHEEP</name>
<dbReference type="AlphaFoldDB" id="A0A835ZNC3"/>